<comment type="caution">
    <text evidence="4">The sequence shown here is derived from an EMBL/GenBank/DDBJ whole genome shotgun (WGS) entry which is preliminary data.</text>
</comment>
<evidence type="ECO:0000313" key="4">
    <source>
        <dbReference type="EMBL" id="GEN77307.1"/>
    </source>
</evidence>
<feature type="domain" description="Beta-lactamase-related" evidence="2">
    <location>
        <begin position="26"/>
        <end position="366"/>
    </location>
</feature>
<dbReference type="Pfam" id="PF11954">
    <property type="entry name" value="DUF3471"/>
    <property type="match status" value="1"/>
</dbReference>
<dbReference type="AlphaFoldDB" id="A0A511YQ35"/>
<evidence type="ECO:0000256" key="1">
    <source>
        <dbReference type="SAM" id="SignalP"/>
    </source>
</evidence>
<feature type="domain" description="Peptidase S12 Pab87-related C-terminal" evidence="3">
    <location>
        <begin position="416"/>
        <end position="512"/>
    </location>
</feature>
<feature type="signal peptide" evidence="1">
    <location>
        <begin position="1"/>
        <end position="19"/>
    </location>
</feature>
<feature type="chain" id="PRO_5021748428" evidence="1">
    <location>
        <begin position="20"/>
        <end position="514"/>
    </location>
</feature>
<keyword evidence="4" id="KW-0378">Hydrolase</keyword>
<evidence type="ECO:0000313" key="5">
    <source>
        <dbReference type="Proteomes" id="UP000321863"/>
    </source>
</evidence>
<dbReference type="Gene3D" id="3.40.710.10">
    <property type="entry name" value="DD-peptidase/beta-lactamase superfamily"/>
    <property type="match status" value="1"/>
</dbReference>
<dbReference type="PANTHER" id="PTHR46825:SF15">
    <property type="entry name" value="BETA-LACTAMASE-RELATED DOMAIN-CONTAINING PROTEIN"/>
    <property type="match status" value="1"/>
</dbReference>
<dbReference type="Gene3D" id="2.40.128.600">
    <property type="match status" value="1"/>
</dbReference>
<proteinExistence type="predicted"/>
<accession>A0A511YQ35</accession>
<evidence type="ECO:0000259" key="2">
    <source>
        <dbReference type="Pfam" id="PF00144"/>
    </source>
</evidence>
<dbReference type="Proteomes" id="UP000321863">
    <property type="component" value="Unassembled WGS sequence"/>
</dbReference>
<dbReference type="InterPro" id="IPR050491">
    <property type="entry name" value="AmpC-like"/>
</dbReference>
<dbReference type="PANTHER" id="PTHR46825">
    <property type="entry name" value="D-ALANYL-D-ALANINE-CARBOXYPEPTIDASE/ENDOPEPTIDASE AMPH"/>
    <property type="match status" value="1"/>
</dbReference>
<dbReference type="Pfam" id="PF00144">
    <property type="entry name" value="Beta-lactamase"/>
    <property type="match status" value="1"/>
</dbReference>
<protein>
    <submittedName>
        <fullName evidence="4">Serine hydrolase</fullName>
    </submittedName>
</protein>
<keyword evidence="1" id="KW-0732">Signal</keyword>
<reference evidence="4 5" key="1">
    <citation type="submission" date="2019-07" db="EMBL/GenBank/DDBJ databases">
        <title>Whole genome shotgun sequence of Chryseobacterium hagamense NBRC 105253.</title>
        <authorList>
            <person name="Hosoyama A."/>
            <person name="Uohara A."/>
            <person name="Ohji S."/>
            <person name="Ichikawa N."/>
        </authorList>
    </citation>
    <scope>NUCLEOTIDE SEQUENCE [LARGE SCALE GENOMIC DNA]</scope>
    <source>
        <strain evidence="4 5">NBRC 105253</strain>
    </source>
</reference>
<gene>
    <name evidence="4" type="ORF">CHA01nite_30470</name>
</gene>
<dbReference type="RefSeq" id="WP_146942955.1">
    <property type="nucleotide sequence ID" value="NZ_BJYJ01000021.1"/>
</dbReference>
<dbReference type="SUPFAM" id="SSF56601">
    <property type="entry name" value="beta-lactamase/transpeptidase-like"/>
    <property type="match status" value="1"/>
</dbReference>
<dbReference type="EMBL" id="BJYJ01000021">
    <property type="protein sequence ID" value="GEN77307.1"/>
    <property type="molecule type" value="Genomic_DNA"/>
</dbReference>
<sequence>MKQKLSFFLLLLTVGIAQAQVEEKKLDELIQNTLETFDVPGISVGVIKDGKMIYSKGFGVRSLTTKQPMDENTLVGIASNSKGFTCTALAILADEGKLSWDDKVSKYIPEFQMYDPYVSQNVTIRDLITHRAGLGLGQGDLMFFPEGGNLTVNDIVYNVRYLKPENPFRTTLDYNNIMFIVAGEVIHRISGLSWAEFIEQRIMKPVGMNSSFGSYNRAKAVSNKIDAHAPVEGKAVAVPHDWNETANAAGGIMSNIKDMTTWAEFLLNNFTTKDGKKLVSDKNVQQLWSMQIPAGVAAKNPYDTSFYGYGMGWFLSDVKGHKQVQHTGGLIGTVTQFTLIPDMKLGIVVLTNQQSGAAFNTITNTLKDSYLGIADRNWLKNYGDRMKKTEEMFDKQKKDAYAKSEAFRKNKNLQPKAEQFAGTYTDKWFGDVEIAQQGNTYRILCKNSPRLKGELLPYSNNSFIIRWDDRSYDADAYLIFDYDESGKAQSARLKPVSDVTDFSFDFDDLDLRRK</sequence>
<keyword evidence="5" id="KW-1185">Reference proteome</keyword>
<dbReference type="InterPro" id="IPR001466">
    <property type="entry name" value="Beta-lactam-related"/>
</dbReference>
<organism evidence="4 5">
    <name type="scientific">Chryseobacterium hagamense</name>
    <dbReference type="NCBI Taxonomy" id="395935"/>
    <lineage>
        <taxon>Bacteria</taxon>
        <taxon>Pseudomonadati</taxon>
        <taxon>Bacteroidota</taxon>
        <taxon>Flavobacteriia</taxon>
        <taxon>Flavobacteriales</taxon>
        <taxon>Weeksellaceae</taxon>
        <taxon>Chryseobacterium group</taxon>
        <taxon>Chryseobacterium</taxon>
    </lineage>
</organism>
<dbReference type="InterPro" id="IPR021860">
    <property type="entry name" value="Peptidase_S12_Pab87-rel_C"/>
</dbReference>
<dbReference type="InterPro" id="IPR012338">
    <property type="entry name" value="Beta-lactam/transpept-like"/>
</dbReference>
<name>A0A511YQ35_9FLAO</name>
<dbReference type="GO" id="GO:0016787">
    <property type="term" value="F:hydrolase activity"/>
    <property type="evidence" value="ECO:0007669"/>
    <property type="project" value="UniProtKB-KW"/>
</dbReference>
<evidence type="ECO:0000259" key="3">
    <source>
        <dbReference type="Pfam" id="PF11954"/>
    </source>
</evidence>
<dbReference type="OrthoDB" id="1522765at2"/>